<proteinExistence type="predicted"/>
<evidence type="ECO:0000313" key="2">
    <source>
        <dbReference type="EnsemblMetazoa" id="GPAI014431-PA"/>
    </source>
</evidence>
<feature type="region of interest" description="Disordered" evidence="1">
    <location>
        <begin position="119"/>
        <end position="147"/>
    </location>
</feature>
<accession>A0A1A9ZH03</accession>
<sequence length="147" mass="16950">MIFNIKKDRLRHNERERAGRHLKLHNLPPTAAQQTSATLRLRFSHKQSLKILRVILRGPLEQEGKDVAVYEFKYSCDEEAEDTTTAHGKHDEAKSGANILLAVIMQAIQAEQQQMQARYEQMRQEKALKTDETTKNRTTTPRNGIEN</sequence>
<dbReference type="VEuPathDB" id="VectorBase:GPAI014431"/>
<reference evidence="2" key="2">
    <citation type="submission" date="2020-05" db="UniProtKB">
        <authorList>
            <consortium name="EnsemblMetazoa"/>
        </authorList>
    </citation>
    <scope>IDENTIFICATION</scope>
    <source>
        <strain evidence="2">IAEA</strain>
    </source>
</reference>
<evidence type="ECO:0000256" key="1">
    <source>
        <dbReference type="SAM" id="MobiDB-lite"/>
    </source>
</evidence>
<name>A0A1A9ZH03_GLOPL</name>
<protein>
    <submittedName>
        <fullName evidence="2">Uncharacterized protein</fullName>
    </submittedName>
</protein>
<dbReference type="AlphaFoldDB" id="A0A1A9ZH03"/>
<dbReference type="EnsemblMetazoa" id="GPAI014431-RA">
    <property type="protein sequence ID" value="GPAI014431-PA"/>
    <property type="gene ID" value="GPAI014431"/>
</dbReference>
<organism evidence="2 3">
    <name type="scientific">Glossina pallidipes</name>
    <name type="common">Tsetse fly</name>
    <dbReference type="NCBI Taxonomy" id="7398"/>
    <lineage>
        <taxon>Eukaryota</taxon>
        <taxon>Metazoa</taxon>
        <taxon>Ecdysozoa</taxon>
        <taxon>Arthropoda</taxon>
        <taxon>Hexapoda</taxon>
        <taxon>Insecta</taxon>
        <taxon>Pterygota</taxon>
        <taxon>Neoptera</taxon>
        <taxon>Endopterygota</taxon>
        <taxon>Diptera</taxon>
        <taxon>Brachycera</taxon>
        <taxon>Muscomorpha</taxon>
        <taxon>Hippoboscoidea</taxon>
        <taxon>Glossinidae</taxon>
        <taxon>Glossina</taxon>
    </lineage>
</organism>
<keyword evidence="3" id="KW-1185">Reference proteome</keyword>
<reference evidence="3" key="1">
    <citation type="submission" date="2014-03" db="EMBL/GenBank/DDBJ databases">
        <authorList>
            <person name="Aksoy S."/>
            <person name="Warren W."/>
            <person name="Wilson R.K."/>
        </authorList>
    </citation>
    <scope>NUCLEOTIDE SEQUENCE [LARGE SCALE GENOMIC DNA]</scope>
    <source>
        <strain evidence="3">IAEA</strain>
    </source>
</reference>
<dbReference type="Proteomes" id="UP000092445">
    <property type="component" value="Unassembled WGS sequence"/>
</dbReference>
<evidence type="ECO:0000313" key="3">
    <source>
        <dbReference type="Proteomes" id="UP000092445"/>
    </source>
</evidence>
<feature type="compositionally biased region" description="Basic and acidic residues" evidence="1">
    <location>
        <begin position="120"/>
        <end position="135"/>
    </location>
</feature>